<dbReference type="SUPFAM" id="SSF51735">
    <property type="entry name" value="NAD(P)-binding Rossmann-fold domains"/>
    <property type="match status" value="1"/>
</dbReference>
<dbReference type="GO" id="GO:0006635">
    <property type="term" value="P:fatty acid beta-oxidation"/>
    <property type="evidence" value="ECO:0007669"/>
    <property type="project" value="TreeGrafter"/>
</dbReference>
<evidence type="ECO:0000313" key="9">
    <source>
        <dbReference type="EMBL" id="GFQ07318.1"/>
    </source>
</evidence>
<keyword evidence="5" id="KW-0456">Lyase</keyword>
<dbReference type="InterPro" id="IPR006180">
    <property type="entry name" value="3-OHacyl-CoA_DH_CS"/>
</dbReference>
<dbReference type="PANTHER" id="PTHR23309">
    <property type="entry name" value="3-HYDROXYACYL-COA DEHYROGENASE"/>
    <property type="match status" value="1"/>
</dbReference>
<keyword evidence="10" id="KW-1185">Reference proteome</keyword>
<dbReference type="PROSITE" id="PS00166">
    <property type="entry name" value="ENOYL_COA_HYDRATASE"/>
    <property type="match status" value="1"/>
</dbReference>
<feature type="domain" description="3-hydroxyacyl-CoA dehydrogenase NAD binding" evidence="8">
    <location>
        <begin position="288"/>
        <end position="327"/>
    </location>
</feature>
<dbReference type="Pfam" id="PF02737">
    <property type="entry name" value="3HCDH_N"/>
    <property type="match status" value="2"/>
</dbReference>
<keyword evidence="6" id="KW-0511">Multifunctional enzyme</keyword>
<dbReference type="Gene3D" id="3.90.226.10">
    <property type="entry name" value="2-enoyl-CoA Hydratase, Chain A, domain 1"/>
    <property type="match status" value="2"/>
</dbReference>
<dbReference type="GO" id="GO:0003857">
    <property type="term" value="F:(3S)-3-hydroxyacyl-CoA dehydrogenase (NAD+) activity"/>
    <property type="evidence" value="ECO:0007669"/>
    <property type="project" value="TreeGrafter"/>
</dbReference>
<dbReference type="GO" id="GO:0005777">
    <property type="term" value="C:peroxisome"/>
    <property type="evidence" value="ECO:0007669"/>
    <property type="project" value="TreeGrafter"/>
</dbReference>
<dbReference type="OrthoDB" id="2018133at2759"/>
<keyword evidence="4" id="KW-0413">Isomerase</keyword>
<evidence type="ECO:0000256" key="2">
    <source>
        <dbReference type="ARBA" id="ARBA00008750"/>
    </source>
</evidence>
<gene>
    <name evidence="9" type="ORF">PHJA_002875900</name>
</gene>
<dbReference type="GO" id="GO:0016853">
    <property type="term" value="F:isomerase activity"/>
    <property type="evidence" value="ECO:0007669"/>
    <property type="project" value="UniProtKB-KW"/>
</dbReference>
<reference evidence="9" key="1">
    <citation type="submission" date="2020-07" db="EMBL/GenBank/DDBJ databases">
        <title>Ethylene signaling mediates host invasion by parasitic plants.</title>
        <authorList>
            <person name="Yoshida S."/>
        </authorList>
    </citation>
    <scope>NUCLEOTIDE SEQUENCE</scope>
    <source>
        <strain evidence="9">Okayama</strain>
    </source>
</reference>
<dbReference type="InterPro" id="IPR001753">
    <property type="entry name" value="Enoyl-CoA_hydra/iso"/>
</dbReference>
<comment type="similarity">
    <text evidence="1">In the central section; belongs to the 3-hydroxyacyl-CoA dehydrogenase family.</text>
</comment>
<dbReference type="Pfam" id="PF00378">
    <property type="entry name" value="ECH_1"/>
    <property type="match status" value="1"/>
</dbReference>
<dbReference type="Gene3D" id="1.10.1040.50">
    <property type="match status" value="1"/>
</dbReference>
<evidence type="ECO:0000313" key="10">
    <source>
        <dbReference type="Proteomes" id="UP000653305"/>
    </source>
</evidence>
<dbReference type="InterPro" id="IPR036291">
    <property type="entry name" value="NAD(P)-bd_dom_sf"/>
</dbReference>
<dbReference type="PROSITE" id="PS00067">
    <property type="entry name" value="3HCDH"/>
    <property type="match status" value="1"/>
</dbReference>
<comment type="caution">
    <text evidence="9">The sequence shown here is derived from an EMBL/GenBank/DDBJ whole genome shotgun (WGS) entry which is preliminary data.</text>
</comment>
<protein>
    <recommendedName>
        <fullName evidence="3">enoyl-CoA hydratase</fullName>
        <ecNumber evidence="3">4.2.1.17</ecNumber>
    </recommendedName>
</protein>
<sequence>MSSSKGRTTLDVGADGVAIITIINPPVNSLSFDVLYSLKDSCEQALRRDDVKAIVITGAQGKFSGGFDISAFGKIQDKTIQAPKPGFVSLEILSDVVSAGKKPFVAAVDGLALGGGLEVAMGCHARISTPNAQLGLPELQLGIIPGFGGEEALNLGLVDALASPNELLSTARQWALDILERRRPWVISYYKTDKLEPLGEAKEILKFARAQTRKRAPNLKHPLVCIDVIEEGIVSGARSGLWKEAEAFQVLLESDTCRSLVHFFFAQRGTTKVPGVTDLGLKPRSIKKVAILGGGLMGSGIATALVLSNYQVILKEVNDKFLQAGIGRAVIENVSLKQQIFSDLEKFCPPHCILASNTSTIDLNLIGEKTRSQDRIIGAHFFSPAHVMPLLEIVRTQKTSPQVIIDLLDVGKKIKKTPVVVGNCTGFAVNRMFFPYTQAALLLVERGADVLCDLVGFGVAIATGGQFVLNFPERTYKSMVIPLMQEDKRAGETTRRGFYVYDEKRRASPDPEIKKYIEKAREISDIVEMIFLPVVNEACRVLAEGIAVKAADLDVSAVMGMGFPPYRGGIMFWADSLGSKYICSRLEEWSNSYGGFFKPCSYLAERAAKGAPLSLTANPAKSRL</sequence>
<dbReference type="EMBL" id="BMAC01001466">
    <property type="protein sequence ID" value="GFQ07318.1"/>
    <property type="molecule type" value="Genomic_DNA"/>
</dbReference>
<dbReference type="InterPro" id="IPR006176">
    <property type="entry name" value="3-OHacyl-CoA_DH_NAD-bd"/>
</dbReference>
<dbReference type="GO" id="GO:0070403">
    <property type="term" value="F:NAD+ binding"/>
    <property type="evidence" value="ECO:0007669"/>
    <property type="project" value="InterPro"/>
</dbReference>
<evidence type="ECO:0000256" key="4">
    <source>
        <dbReference type="ARBA" id="ARBA00023235"/>
    </source>
</evidence>
<dbReference type="EC" id="4.2.1.17" evidence="3"/>
<dbReference type="AlphaFoldDB" id="A0A830D430"/>
<dbReference type="SUPFAM" id="SSF52096">
    <property type="entry name" value="ClpP/crotonase"/>
    <property type="match status" value="1"/>
</dbReference>
<evidence type="ECO:0000256" key="5">
    <source>
        <dbReference type="ARBA" id="ARBA00023239"/>
    </source>
</evidence>
<proteinExistence type="inferred from homology"/>
<dbReference type="InterPro" id="IPR008927">
    <property type="entry name" value="6-PGluconate_DH-like_C_sf"/>
</dbReference>
<comment type="similarity">
    <text evidence="2">In the N-terminal section; belongs to the enoyl-CoA hydratase/isomerase family.</text>
</comment>
<dbReference type="InterPro" id="IPR029045">
    <property type="entry name" value="ClpP/crotonase-like_dom_sf"/>
</dbReference>
<name>A0A830D430_9LAMI</name>
<dbReference type="FunFam" id="1.10.1040.50:FF:000004">
    <property type="entry name" value="Peroxisomal fatty acid beta-oxidation multifunctional protein"/>
    <property type="match status" value="1"/>
</dbReference>
<dbReference type="GO" id="GO:0004300">
    <property type="term" value="F:enoyl-CoA hydratase activity"/>
    <property type="evidence" value="ECO:0007669"/>
    <property type="project" value="UniProtKB-EC"/>
</dbReference>
<evidence type="ECO:0000256" key="3">
    <source>
        <dbReference type="ARBA" id="ARBA00012076"/>
    </source>
</evidence>
<dbReference type="PANTHER" id="PTHR23309:SF9">
    <property type="entry name" value="PEROXISOMAL FATTY ACID BETA-OXIDATION MULTIFUNCTIONAL PROTEIN MFP2"/>
    <property type="match status" value="1"/>
</dbReference>
<dbReference type="SUPFAM" id="SSF48179">
    <property type="entry name" value="6-phosphogluconate dehydrogenase C-terminal domain-like"/>
    <property type="match status" value="2"/>
</dbReference>
<evidence type="ECO:0000259" key="8">
    <source>
        <dbReference type="Pfam" id="PF02737"/>
    </source>
</evidence>
<dbReference type="Proteomes" id="UP000653305">
    <property type="component" value="Unassembled WGS sequence"/>
</dbReference>
<evidence type="ECO:0000256" key="1">
    <source>
        <dbReference type="ARBA" id="ARBA00007005"/>
    </source>
</evidence>
<dbReference type="InterPro" id="IPR018376">
    <property type="entry name" value="Enoyl-CoA_hyd/isom_CS"/>
</dbReference>
<comment type="similarity">
    <text evidence="7">Belongs to the enoyl-CoA hydratase/isomerase family.</text>
</comment>
<evidence type="ECO:0000256" key="7">
    <source>
        <dbReference type="RuleBase" id="RU003707"/>
    </source>
</evidence>
<evidence type="ECO:0000256" key="6">
    <source>
        <dbReference type="ARBA" id="ARBA00023268"/>
    </source>
</evidence>
<organism evidence="9 10">
    <name type="scientific">Phtheirospermum japonicum</name>
    <dbReference type="NCBI Taxonomy" id="374723"/>
    <lineage>
        <taxon>Eukaryota</taxon>
        <taxon>Viridiplantae</taxon>
        <taxon>Streptophyta</taxon>
        <taxon>Embryophyta</taxon>
        <taxon>Tracheophyta</taxon>
        <taxon>Spermatophyta</taxon>
        <taxon>Magnoliopsida</taxon>
        <taxon>eudicotyledons</taxon>
        <taxon>Gunneridae</taxon>
        <taxon>Pentapetalae</taxon>
        <taxon>asterids</taxon>
        <taxon>lamiids</taxon>
        <taxon>Lamiales</taxon>
        <taxon>Orobanchaceae</taxon>
        <taxon>Orobanchaceae incertae sedis</taxon>
        <taxon>Phtheirospermum</taxon>
    </lineage>
</organism>
<feature type="domain" description="3-hydroxyacyl-CoA dehydrogenase NAD binding" evidence="8">
    <location>
        <begin position="329"/>
        <end position="423"/>
    </location>
</feature>
<dbReference type="Gene3D" id="3.40.50.720">
    <property type="entry name" value="NAD(P)-binding Rossmann-like Domain"/>
    <property type="match status" value="2"/>
</dbReference>
<accession>A0A830D430</accession>
<dbReference type="CDD" id="cd06558">
    <property type="entry name" value="crotonase-like"/>
    <property type="match status" value="1"/>
</dbReference>